<dbReference type="Gene3D" id="3.30.1050.10">
    <property type="entry name" value="SCP2 sterol-binding domain"/>
    <property type="match status" value="1"/>
</dbReference>
<reference evidence="3" key="1">
    <citation type="submission" date="2021-02" db="EMBL/GenBank/DDBJ databases">
        <authorList>
            <person name="Nowell W R."/>
        </authorList>
    </citation>
    <scope>NUCLEOTIDE SEQUENCE</scope>
</reference>
<dbReference type="InterPro" id="IPR003033">
    <property type="entry name" value="SCP2_sterol-bd_dom"/>
</dbReference>
<feature type="compositionally biased region" description="Polar residues" evidence="1">
    <location>
        <begin position="161"/>
        <end position="176"/>
    </location>
</feature>
<dbReference type="InterPro" id="IPR036527">
    <property type="entry name" value="SCP2_sterol-bd_dom_sf"/>
</dbReference>
<dbReference type="OrthoDB" id="3592703at2759"/>
<proteinExistence type="predicted"/>
<comment type="caution">
    <text evidence="3">The sequence shown here is derived from an EMBL/GenBank/DDBJ whole genome shotgun (WGS) entry which is preliminary data.</text>
</comment>
<sequence length="428" mass="48175">MPQEDLQAQVAFAEINKRAQAQPTLVKKVGAVIVFDITKGGNVQQSWTIDGKQGTIYEGKPKEGATAQVTITVDDDDFIQLATGQANAPALFAKGKLKNNRNYKQTKKKSPVILFTRCSLTRVTDKLQLKIDRTDHRNQWSWRSCFAAFKHNKKSKKHNRTQSANLQKNGHTQTKQLSTVNENSNLSCVSSNINLTDESVDQFTAPSSCIVKVDSNEKQSVDEDSIQQIDMNSPLMNQTSLLSIRPVQLDAIVEDSNEENSDGHEEIISAKQLCCDRDIITDANTLYSRLFDLSQMNHVKTQFRENGNLLGEFSQQLEKLKVKTNDIVRASAQMPRDAELLEARYSSLVATIESLSILLRIAQIPACRALVNRLFFSIEQRTEQLKKLVELTFMSLYNIKQRSDSCDDDLSSFRSALSSYEHLLTTFS</sequence>
<dbReference type="PANTHER" id="PTHR10094:SF25">
    <property type="entry name" value="SCP2 STEROL-BINDING DOMAIN-CONTAINING PROTEIN 1"/>
    <property type="match status" value="1"/>
</dbReference>
<dbReference type="AlphaFoldDB" id="A0A813ZIQ4"/>
<dbReference type="GO" id="GO:0005829">
    <property type="term" value="C:cytosol"/>
    <property type="evidence" value="ECO:0007669"/>
    <property type="project" value="TreeGrafter"/>
</dbReference>
<evidence type="ECO:0000259" key="2">
    <source>
        <dbReference type="Pfam" id="PF02036"/>
    </source>
</evidence>
<dbReference type="SUPFAM" id="SSF55718">
    <property type="entry name" value="SCP-like"/>
    <property type="match status" value="1"/>
</dbReference>
<protein>
    <recommendedName>
        <fullName evidence="2">SCP2 domain-containing protein</fullName>
    </recommendedName>
</protein>
<accession>A0A813ZIQ4</accession>
<gene>
    <name evidence="3" type="ORF">EDS130_LOCUS9681</name>
</gene>
<evidence type="ECO:0000256" key="1">
    <source>
        <dbReference type="SAM" id="MobiDB-lite"/>
    </source>
</evidence>
<evidence type="ECO:0000313" key="4">
    <source>
        <dbReference type="Proteomes" id="UP000663852"/>
    </source>
</evidence>
<dbReference type="Pfam" id="PF02036">
    <property type="entry name" value="SCP2"/>
    <property type="match status" value="1"/>
</dbReference>
<dbReference type="EMBL" id="CAJNOJ010000032">
    <property type="protein sequence ID" value="CAF0898883.1"/>
    <property type="molecule type" value="Genomic_DNA"/>
</dbReference>
<evidence type="ECO:0000313" key="3">
    <source>
        <dbReference type="EMBL" id="CAF0898883.1"/>
    </source>
</evidence>
<dbReference type="Proteomes" id="UP000663852">
    <property type="component" value="Unassembled WGS sequence"/>
</dbReference>
<dbReference type="PANTHER" id="PTHR10094">
    <property type="entry name" value="STEROL CARRIER PROTEIN 2 SCP-2 FAMILY PROTEIN"/>
    <property type="match status" value="1"/>
</dbReference>
<name>A0A813ZIQ4_ADIRI</name>
<feature type="region of interest" description="Disordered" evidence="1">
    <location>
        <begin position="153"/>
        <end position="176"/>
    </location>
</feature>
<organism evidence="3 4">
    <name type="scientific">Adineta ricciae</name>
    <name type="common">Rotifer</name>
    <dbReference type="NCBI Taxonomy" id="249248"/>
    <lineage>
        <taxon>Eukaryota</taxon>
        <taxon>Metazoa</taxon>
        <taxon>Spiralia</taxon>
        <taxon>Gnathifera</taxon>
        <taxon>Rotifera</taxon>
        <taxon>Eurotatoria</taxon>
        <taxon>Bdelloidea</taxon>
        <taxon>Adinetida</taxon>
        <taxon>Adinetidae</taxon>
        <taxon>Adineta</taxon>
    </lineage>
</organism>
<feature type="domain" description="SCP2" evidence="2">
    <location>
        <begin position="12"/>
        <end position="98"/>
    </location>
</feature>